<evidence type="ECO:0000256" key="1">
    <source>
        <dbReference type="SAM" id="MobiDB-lite"/>
    </source>
</evidence>
<organism evidence="2 3">
    <name type="scientific">Xanthomonas citri pv. citri</name>
    <dbReference type="NCBI Taxonomy" id="611301"/>
    <lineage>
        <taxon>Bacteria</taxon>
        <taxon>Pseudomonadati</taxon>
        <taxon>Pseudomonadota</taxon>
        <taxon>Gammaproteobacteria</taxon>
        <taxon>Lysobacterales</taxon>
        <taxon>Lysobacteraceae</taxon>
        <taxon>Xanthomonas</taxon>
    </lineage>
</organism>
<feature type="compositionally biased region" description="Polar residues" evidence="1">
    <location>
        <begin position="102"/>
        <end position="112"/>
    </location>
</feature>
<evidence type="ECO:0000313" key="3">
    <source>
        <dbReference type="Proteomes" id="UP000052230"/>
    </source>
</evidence>
<sequence length="172" mass="19279">MRQRHGRGRTAAQLHRVAASEQKTRVSRRIRHRQYGHLQSRAQRHVGLHGIQQRCVDGLVLVGGRRMVEWGVSVQRATGCARARQAADVDIEPTCAPDYRLSATNTPSEQSSGGRGWRRNHNVRVVHATRLPRQPDGCTPVFQLLFRNDRASQGECGRGQAIVTTHHSSIRS</sequence>
<keyword evidence="3" id="KW-1185">Reference proteome</keyword>
<feature type="region of interest" description="Disordered" evidence="1">
    <location>
        <begin position="98"/>
        <end position="121"/>
    </location>
</feature>
<gene>
    <name evidence="2" type="ORF">XAC3562_10036</name>
</gene>
<reference evidence="2 3" key="1">
    <citation type="submission" date="2014-09" db="EMBL/GenBank/DDBJ databases">
        <authorList>
            <person name="Regsiter A."/>
        </authorList>
    </citation>
    <scope>NUCLEOTIDE SEQUENCE [LARGE SCALE GENOMIC DNA]</scope>
</reference>
<proteinExistence type="predicted"/>
<comment type="caution">
    <text evidence="2">The sequence shown here is derived from an EMBL/GenBank/DDBJ whole genome shotgun (WGS) entry which is preliminary data.</text>
</comment>
<evidence type="ECO:0000313" key="2">
    <source>
        <dbReference type="EMBL" id="CEG14097.1"/>
    </source>
</evidence>
<accession>A0A0U5BMW4</accession>
<name>A0A0U5BMW4_XANCI</name>
<dbReference type="Proteomes" id="UP000052230">
    <property type="component" value="Unassembled WGS sequence"/>
</dbReference>
<protein>
    <submittedName>
        <fullName evidence="2">Uncharacterized protein</fullName>
    </submittedName>
</protein>
<dbReference type="EMBL" id="CCXZ01000001">
    <property type="protein sequence ID" value="CEG14097.1"/>
    <property type="molecule type" value="Genomic_DNA"/>
</dbReference>
<dbReference type="AlphaFoldDB" id="A0A0U5BMW4"/>